<accession>A0A1I8A0U4</accession>
<keyword evidence="2" id="KW-1185">Reference proteome</keyword>
<evidence type="ECO:0000256" key="1">
    <source>
        <dbReference type="SAM" id="MobiDB-lite"/>
    </source>
</evidence>
<evidence type="ECO:0000313" key="2">
    <source>
        <dbReference type="Proteomes" id="UP000095287"/>
    </source>
</evidence>
<reference evidence="3" key="1">
    <citation type="submission" date="2016-11" db="UniProtKB">
        <authorList>
            <consortium name="WormBaseParasite"/>
        </authorList>
    </citation>
    <scope>IDENTIFICATION</scope>
</reference>
<dbReference type="Proteomes" id="UP000095287">
    <property type="component" value="Unplaced"/>
</dbReference>
<feature type="compositionally biased region" description="Basic residues" evidence="1">
    <location>
        <begin position="13"/>
        <end position="22"/>
    </location>
</feature>
<dbReference type="WBParaSite" id="L893_g31845.t1">
    <property type="protein sequence ID" value="L893_g31845.t1"/>
    <property type="gene ID" value="L893_g31845"/>
</dbReference>
<proteinExistence type="predicted"/>
<feature type="region of interest" description="Disordered" evidence="1">
    <location>
        <begin position="86"/>
        <end position="114"/>
    </location>
</feature>
<protein>
    <submittedName>
        <fullName evidence="3">DUF834 domain-containing protein</fullName>
    </submittedName>
</protein>
<dbReference type="AlphaFoldDB" id="A0A1I8A0U4"/>
<sequence>MDGTGGAVPRKQPERRRRRSVAKRTTTLPEKMGLLGRVAGDRAAGKHDCRRVVYADGAFFATSMHIGKWQRRRRCAEYADAGLANARRSWSRRRREGGGGKGGCADGDVPVGSK</sequence>
<name>A0A1I8A0U4_9BILA</name>
<evidence type="ECO:0000313" key="3">
    <source>
        <dbReference type="WBParaSite" id="L893_g31845.t1"/>
    </source>
</evidence>
<organism evidence="2 3">
    <name type="scientific">Steinernema glaseri</name>
    <dbReference type="NCBI Taxonomy" id="37863"/>
    <lineage>
        <taxon>Eukaryota</taxon>
        <taxon>Metazoa</taxon>
        <taxon>Ecdysozoa</taxon>
        <taxon>Nematoda</taxon>
        <taxon>Chromadorea</taxon>
        <taxon>Rhabditida</taxon>
        <taxon>Tylenchina</taxon>
        <taxon>Panagrolaimomorpha</taxon>
        <taxon>Strongyloidoidea</taxon>
        <taxon>Steinernematidae</taxon>
        <taxon>Steinernema</taxon>
    </lineage>
</organism>
<feature type="region of interest" description="Disordered" evidence="1">
    <location>
        <begin position="1"/>
        <end position="28"/>
    </location>
</feature>